<dbReference type="HOGENOM" id="CLU_881829_0_0_0"/>
<gene>
    <name evidence="1" type="ORF">U27_00079</name>
</gene>
<dbReference type="EMBL" id="DF820472">
    <property type="protein sequence ID" value="GAK60188.1"/>
    <property type="molecule type" value="Genomic_DNA"/>
</dbReference>
<sequence>MKTRLLCALLIVVAFGWGELAYGSAPPKVILSEPILIIETGSVRLKFPGADEYTEVSSSRMLPAGTMVDIENSSAFHVLCPDWSVLTVPSATGAEITGCPQAPPDWELMVQAPSPPWPVNPLFPTRAPLKRSYQDIIQQIQSAPLLDNDPVVKLLACHLYRETEQYAQATSCCNEIWKLSENIRDNYQKSVLRYQAALFLWTLDQRVDSINLVQEVFAHYQPPANFQRERPYEEFADVRQYFKKLALQTAEREQQAYAHHHAALLDHYVFEQRDDACEHARKALALYQQSGLSTMAEQIRPFLEKECPPQCYESP</sequence>
<evidence type="ECO:0000313" key="1">
    <source>
        <dbReference type="EMBL" id="GAK60188.1"/>
    </source>
</evidence>
<protein>
    <submittedName>
        <fullName evidence="1">Uncharacterized protein</fullName>
    </submittedName>
</protein>
<evidence type="ECO:0000313" key="2">
    <source>
        <dbReference type="Proteomes" id="UP000030661"/>
    </source>
</evidence>
<dbReference type="Proteomes" id="UP000030661">
    <property type="component" value="Unassembled WGS sequence"/>
</dbReference>
<reference evidence="1" key="1">
    <citation type="journal article" date="2015" name="PeerJ">
        <title>First genomic representation of candidate bacterial phylum KSB3 points to enhanced environmental sensing as a trigger of wastewater bulking.</title>
        <authorList>
            <person name="Sekiguchi Y."/>
            <person name="Ohashi A."/>
            <person name="Parks D.H."/>
            <person name="Yamauchi T."/>
            <person name="Tyson G.W."/>
            <person name="Hugenholtz P."/>
        </authorList>
    </citation>
    <scope>NUCLEOTIDE SEQUENCE [LARGE SCALE GENOMIC DNA]</scope>
</reference>
<accession>A0A081C6I3</accession>
<keyword evidence="2" id="KW-1185">Reference proteome</keyword>
<organism evidence="1">
    <name type="scientific">Vecturithrix granuli</name>
    <dbReference type="NCBI Taxonomy" id="1499967"/>
    <lineage>
        <taxon>Bacteria</taxon>
        <taxon>Candidatus Moduliflexota</taxon>
        <taxon>Candidatus Vecturitrichia</taxon>
        <taxon>Candidatus Vecturitrichales</taxon>
        <taxon>Candidatus Vecturitrichaceae</taxon>
        <taxon>Candidatus Vecturithrix</taxon>
    </lineage>
</organism>
<proteinExistence type="predicted"/>
<name>A0A081C6I3_VECG1</name>
<dbReference type="AlphaFoldDB" id="A0A081C6I3"/>